<protein>
    <recommendedName>
        <fullName evidence="4">MSP domain-containing protein</fullName>
    </recommendedName>
</protein>
<dbReference type="OrthoDB" id="10518564at2759"/>
<proteinExistence type="predicted"/>
<accession>A0A5N6R6V1</accession>
<gene>
    <name evidence="2" type="ORF">FH972_012670</name>
</gene>
<name>A0A5N6R6V1_9ROSI</name>
<keyword evidence="3" id="KW-1185">Reference proteome</keyword>
<feature type="compositionally biased region" description="Acidic residues" evidence="1">
    <location>
        <begin position="19"/>
        <end position="29"/>
    </location>
</feature>
<dbReference type="AlphaFoldDB" id="A0A5N6R6V1"/>
<evidence type="ECO:0000256" key="1">
    <source>
        <dbReference type="SAM" id="MobiDB-lite"/>
    </source>
</evidence>
<evidence type="ECO:0000313" key="3">
    <source>
        <dbReference type="Proteomes" id="UP000327013"/>
    </source>
</evidence>
<evidence type="ECO:0008006" key="4">
    <source>
        <dbReference type="Google" id="ProtNLM"/>
    </source>
</evidence>
<dbReference type="EMBL" id="CM017325">
    <property type="protein sequence ID" value="KAE8055855.1"/>
    <property type="molecule type" value="Genomic_DNA"/>
</dbReference>
<feature type="compositionally biased region" description="Basic and acidic residues" evidence="1">
    <location>
        <begin position="30"/>
        <end position="42"/>
    </location>
</feature>
<reference evidence="2 3" key="1">
    <citation type="submission" date="2019-06" db="EMBL/GenBank/DDBJ databases">
        <title>A chromosomal-level reference genome of Carpinus fangiana (Coryloideae, Betulaceae).</title>
        <authorList>
            <person name="Yang X."/>
            <person name="Wang Z."/>
            <person name="Zhang L."/>
            <person name="Hao G."/>
            <person name="Liu J."/>
            <person name="Yang Y."/>
        </authorList>
    </citation>
    <scope>NUCLEOTIDE SEQUENCE [LARGE SCALE GENOMIC DNA]</scope>
    <source>
        <strain evidence="2">Cfa_2016G</strain>
        <tissue evidence="2">Leaf</tissue>
    </source>
</reference>
<dbReference type="Proteomes" id="UP000327013">
    <property type="component" value="Chromosome 5"/>
</dbReference>
<organism evidence="2 3">
    <name type="scientific">Carpinus fangiana</name>
    <dbReference type="NCBI Taxonomy" id="176857"/>
    <lineage>
        <taxon>Eukaryota</taxon>
        <taxon>Viridiplantae</taxon>
        <taxon>Streptophyta</taxon>
        <taxon>Embryophyta</taxon>
        <taxon>Tracheophyta</taxon>
        <taxon>Spermatophyta</taxon>
        <taxon>Magnoliopsida</taxon>
        <taxon>eudicotyledons</taxon>
        <taxon>Gunneridae</taxon>
        <taxon>Pentapetalae</taxon>
        <taxon>rosids</taxon>
        <taxon>fabids</taxon>
        <taxon>Fagales</taxon>
        <taxon>Betulaceae</taxon>
        <taxon>Carpinus</taxon>
    </lineage>
</organism>
<sequence>MRCKDKFLVQSTIVPPNTDVDELPQDTNEDLQRLKDERDAAVRKRCKPATATAT</sequence>
<evidence type="ECO:0000313" key="2">
    <source>
        <dbReference type="EMBL" id="KAE8055855.1"/>
    </source>
</evidence>
<feature type="region of interest" description="Disordered" evidence="1">
    <location>
        <begin position="16"/>
        <end position="54"/>
    </location>
</feature>